<feature type="region of interest" description="Disordered" evidence="1">
    <location>
        <begin position="66"/>
        <end position="91"/>
    </location>
</feature>
<dbReference type="AlphaFoldDB" id="A0A058ZBH5"/>
<dbReference type="EMBL" id="KB932202">
    <property type="protein sequence ID" value="KCV71775.1"/>
    <property type="molecule type" value="Genomic_DNA"/>
</dbReference>
<sequence>MADAHQALADALDQCPGLEPSVRRHLHEAFIPDALLGAGLLPLVDLADRLTTCTLAADRLAPGLIRRMAPPGSAGSPPDSPAPQQVPQPLGATTTDHLVASILGLLALPIDPSLLLLPGLPLAEHAPPARAGVLGGLPPCRLPAVGGLPLDEHCLELGLSAAACEELGLGPVAEHAALSPAPGVAEATTTDLLAGLGHLLERMHLLELVLRRVLAEAECPVLGRAPRPGPPTTGLQHVRNAYASLAAERLRANASPGAPSSLQLQNIGDFTRLALHHAMESAANAVCGPASSAPGSGLIHQARCRGYLRVVSAHMVTAPPLGRQAPDPLAGNISTSFLQSNAWLQVVDHSDPALLMTSSLLGDVEAAIDHWLSGEVGVPQTSATSTSSSAITLVAESIADAFDLDVLLIVRPHWSLSNGLPWRVPLSRSMLAIGPLYPGHLDRFSWMELSVGGEPTAGPRRDVDESPIDATASDYLLDLDHGRGSVDLVVSLREPVSQIWEVAAEQGGPFAARGIPFGPQTGVCAVGLCKIAG</sequence>
<keyword evidence="3" id="KW-1185">Reference proteome</keyword>
<dbReference type="RefSeq" id="XP_009493353.1">
    <property type="nucleotide sequence ID" value="XM_009495078.1"/>
</dbReference>
<evidence type="ECO:0000256" key="1">
    <source>
        <dbReference type="SAM" id="MobiDB-lite"/>
    </source>
</evidence>
<name>A0A058ZBH5_FONAL</name>
<reference evidence="2" key="1">
    <citation type="submission" date="2013-04" db="EMBL/GenBank/DDBJ databases">
        <title>The Genome Sequence of Fonticula alba ATCC 38817.</title>
        <authorList>
            <consortium name="The Broad Institute Genomics Platform"/>
            <person name="Russ C."/>
            <person name="Cuomo C."/>
            <person name="Burger G."/>
            <person name="Gray M.W."/>
            <person name="Holland P.W.H."/>
            <person name="King N."/>
            <person name="Lang F.B.F."/>
            <person name="Roger A.J."/>
            <person name="Ruiz-Trillo I."/>
            <person name="Brown M."/>
            <person name="Walker B."/>
            <person name="Young S."/>
            <person name="Zeng Q."/>
            <person name="Gargeya S."/>
            <person name="Fitzgerald M."/>
            <person name="Haas B."/>
            <person name="Abouelleil A."/>
            <person name="Allen A.W."/>
            <person name="Alvarado L."/>
            <person name="Arachchi H.M."/>
            <person name="Berlin A.M."/>
            <person name="Chapman S.B."/>
            <person name="Gainer-Dewar J."/>
            <person name="Goldberg J."/>
            <person name="Griggs A."/>
            <person name="Gujja S."/>
            <person name="Hansen M."/>
            <person name="Howarth C."/>
            <person name="Imamovic A."/>
            <person name="Ireland A."/>
            <person name="Larimer J."/>
            <person name="McCowan C."/>
            <person name="Murphy C."/>
            <person name="Pearson M."/>
            <person name="Poon T.W."/>
            <person name="Priest M."/>
            <person name="Roberts A."/>
            <person name="Saif S."/>
            <person name="Shea T."/>
            <person name="Sisk P."/>
            <person name="Sykes S."/>
            <person name="Wortman J."/>
            <person name="Nusbaum C."/>
            <person name="Birren B."/>
        </authorList>
    </citation>
    <scope>NUCLEOTIDE SEQUENCE [LARGE SCALE GENOMIC DNA]</scope>
    <source>
        <strain evidence="2">ATCC 38817</strain>
    </source>
</reference>
<evidence type="ECO:0000313" key="2">
    <source>
        <dbReference type="EMBL" id="KCV71775.1"/>
    </source>
</evidence>
<dbReference type="GeneID" id="20525918"/>
<gene>
    <name evidence="2" type="ORF">H696_01193</name>
</gene>
<protein>
    <submittedName>
        <fullName evidence="2">Uncharacterized protein</fullName>
    </submittedName>
</protein>
<dbReference type="Proteomes" id="UP000030693">
    <property type="component" value="Unassembled WGS sequence"/>
</dbReference>
<accession>A0A058ZBH5</accession>
<organism evidence="2">
    <name type="scientific">Fonticula alba</name>
    <name type="common">Slime mold</name>
    <dbReference type="NCBI Taxonomy" id="691883"/>
    <lineage>
        <taxon>Eukaryota</taxon>
        <taxon>Rotosphaerida</taxon>
        <taxon>Fonticulaceae</taxon>
        <taxon>Fonticula</taxon>
    </lineage>
</organism>
<proteinExistence type="predicted"/>
<evidence type="ECO:0000313" key="3">
    <source>
        <dbReference type="Proteomes" id="UP000030693"/>
    </source>
</evidence>